<dbReference type="PANTHER" id="PTHR30627">
    <property type="entry name" value="PEPTIDOGLYCAN D,D-TRANSPEPTIDASE"/>
    <property type="match status" value="1"/>
</dbReference>
<dbReference type="SUPFAM" id="SSF56601">
    <property type="entry name" value="beta-lactamase/transpeptidase-like"/>
    <property type="match status" value="1"/>
</dbReference>
<dbReference type="InterPro" id="IPR005543">
    <property type="entry name" value="PASTA_dom"/>
</dbReference>
<keyword evidence="4" id="KW-0812">Transmembrane</keyword>
<feature type="domain" description="PASTA" evidence="5">
    <location>
        <begin position="654"/>
        <end position="710"/>
    </location>
</feature>
<comment type="subcellular location">
    <subcellularLocation>
        <location evidence="1">Membrane</location>
    </subcellularLocation>
</comment>
<reference evidence="6 7" key="1">
    <citation type="submission" date="2022-05" db="EMBL/GenBank/DDBJ databases">
        <title>Genome Sequencing of Bee-Associated Microbes.</title>
        <authorList>
            <person name="Dunlap C."/>
        </authorList>
    </citation>
    <scope>NUCLEOTIDE SEQUENCE [LARGE SCALE GENOMIC DNA]</scope>
    <source>
        <strain evidence="6 7">NRRL NRS-1438</strain>
    </source>
</reference>
<dbReference type="InterPro" id="IPR001460">
    <property type="entry name" value="PCN-bd_Tpept"/>
</dbReference>
<dbReference type="SUPFAM" id="SSF54184">
    <property type="entry name" value="Penicillin-binding protein 2x (pbp-2x), c-terminal domain"/>
    <property type="match status" value="2"/>
</dbReference>
<dbReference type="PANTHER" id="PTHR30627:SF26">
    <property type="entry name" value="PENICILLIN-BINDING PROTEIN 2B"/>
    <property type="match status" value="1"/>
</dbReference>
<dbReference type="Gene3D" id="3.40.710.10">
    <property type="entry name" value="DD-peptidase/beta-lactamase superfamily"/>
    <property type="match status" value="1"/>
</dbReference>
<dbReference type="EMBL" id="JAMDLW010000020">
    <property type="protein sequence ID" value="MCY9521115.1"/>
    <property type="molecule type" value="Genomic_DNA"/>
</dbReference>
<evidence type="ECO:0000313" key="7">
    <source>
        <dbReference type="Proteomes" id="UP001207626"/>
    </source>
</evidence>
<gene>
    <name evidence="6" type="ORF">M5X09_15805</name>
</gene>
<dbReference type="Pfam" id="PF03717">
    <property type="entry name" value="PBP_dimer"/>
    <property type="match status" value="1"/>
</dbReference>
<comment type="similarity">
    <text evidence="2">Belongs to the transpeptidase family.</text>
</comment>
<sequence length="732" mass="81572">MNQRIRLRVIVLGMLMVCVFIVLIIRTFWIQVVSYDFYMESNLRTWARSEVLQAKRGTIYDRNHKPLALEASAYNLVLFPKEIAELKQEDKVASGLHALIGKPRSELEDLIGRTKQHQVEVRTQGWNMDYTQLERFKEQFGDYNDFGEWLHFPDYGIGLLKATKRYYPYNELASHVVGYMNKEGEAISGIEAKYDELLQGHDGRVEFLKDNRGNPVPSGKETIRYPTDGESVTLTIDIEIQRFLNDAMRQVMAEWRPLKAMGIVMDPNTMEVLAMNSMPDFNPNSYWKVPDIGALTNHTIHFGYEPGSTFKLVTLAAAIEEGVFRAEDHFKSGQIKVAGSRPIHDVKREGWGYISYQEGLEKSSNVAFIKLGLEQLGPDKLKDYIARFGFTQQTGIELSSESKPIIAFERPSEIATATFGQGGIIVNSLQLANAYAAIANGGTWKQPSIVHAPATAPNNERRIVSAATAKEVTERLEKVILNGTGKPAYIEGYRVAGKTGTAQIPQKKGYSEKTWLISFVGYAPADNPKAVVAIVVDQPQMNGDYTLGGRVAMPAFRDTMLRTLQYMGVKPDKNVADGARAADFAGAAESRGGPKPQAIAGNYISQEVKAAIASIKQEQLEAVVLGNGSKVLEQYPSEGTWLFIEQPVYLVTDKRDQVKLPSLSGLPLRDALAICQLLEWKVDIEGEGYVVKQEEQNQDGNQRVKLFLASGHSIYKQQNAERAAAETTDVKE</sequence>
<evidence type="ECO:0000256" key="2">
    <source>
        <dbReference type="ARBA" id="ARBA00007171"/>
    </source>
</evidence>
<dbReference type="Pfam" id="PF00905">
    <property type="entry name" value="Transpeptidase"/>
    <property type="match status" value="1"/>
</dbReference>
<evidence type="ECO:0000256" key="1">
    <source>
        <dbReference type="ARBA" id="ARBA00004370"/>
    </source>
</evidence>
<feature type="transmembrane region" description="Helical" evidence="4">
    <location>
        <begin position="7"/>
        <end position="29"/>
    </location>
</feature>
<dbReference type="RefSeq" id="WP_087435792.1">
    <property type="nucleotide sequence ID" value="NZ_JAMDLV010000044.1"/>
</dbReference>
<keyword evidence="4" id="KW-1133">Transmembrane helix</keyword>
<evidence type="ECO:0000256" key="4">
    <source>
        <dbReference type="SAM" id="Phobius"/>
    </source>
</evidence>
<dbReference type="InterPro" id="IPR036138">
    <property type="entry name" value="PBP_dimer_sf"/>
</dbReference>
<organism evidence="6 7">
    <name type="scientific">Paenibacillus apiarius</name>
    <dbReference type="NCBI Taxonomy" id="46240"/>
    <lineage>
        <taxon>Bacteria</taxon>
        <taxon>Bacillati</taxon>
        <taxon>Bacillota</taxon>
        <taxon>Bacilli</taxon>
        <taxon>Bacillales</taxon>
        <taxon>Paenibacillaceae</taxon>
        <taxon>Paenibacillus</taxon>
    </lineage>
</organism>
<dbReference type="Proteomes" id="UP001207626">
    <property type="component" value="Unassembled WGS sequence"/>
</dbReference>
<protein>
    <submittedName>
        <fullName evidence="6">Penicillin-binding transpeptidase domain-containing protein</fullName>
    </submittedName>
</protein>
<dbReference type="PROSITE" id="PS51178">
    <property type="entry name" value="PASTA"/>
    <property type="match status" value="1"/>
</dbReference>
<dbReference type="SMART" id="SM00740">
    <property type="entry name" value="PASTA"/>
    <property type="match status" value="2"/>
</dbReference>
<dbReference type="Gene3D" id="3.90.1310.10">
    <property type="entry name" value="Penicillin-binding protein 2a (Domain 2)"/>
    <property type="match status" value="1"/>
</dbReference>
<dbReference type="InterPro" id="IPR005311">
    <property type="entry name" value="PBP_dimer"/>
</dbReference>
<keyword evidence="7" id="KW-1185">Reference proteome</keyword>
<accession>A0ABT4DWH3</accession>
<dbReference type="SUPFAM" id="SSF56519">
    <property type="entry name" value="Penicillin binding protein dimerisation domain"/>
    <property type="match status" value="1"/>
</dbReference>
<evidence type="ECO:0000256" key="3">
    <source>
        <dbReference type="ARBA" id="ARBA00023136"/>
    </source>
</evidence>
<dbReference type="Gene3D" id="3.30.450.330">
    <property type="match status" value="1"/>
</dbReference>
<evidence type="ECO:0000259" key="5">
    <source>
        <dbReference type="PROSITE" id="PS51178"/>
    </source>
</evidence>
<dbReference type="InterPro" id="IPR012338">
    <property type="entry name" value="Beta-lactam/transpept-like"/>
</dbReference>
<dbReference type="InterPro" id="IPR050515">
    <property type="entry name" value="Beta-lactam/transpept"/>
</dbReference>
<evidence type="ECO:0000313" key="6">
    <source>
        <dbReference type="EMBL" id="MCY9521115.1"/>
    </source>
</evidence>
<keyword evidence="3 4" id="KW-0472">Membrane</keyword>
<comment type="caution">
    <text evidence="6">The sequence shown here is derived from an EMBL/GenBank/DDBJ whole genome shotgun (WGS) entry which is preliminary data.</text>
</comment>
<name>A0ABT4DWH3_9BACL</name>
<proteinExistence type="inferred from homology"/>